<reference evidence="3" key="2">
    <citation type="journal article" date="2018" name="Plant J.">
        <title>The Sorghum bicolor reference genome: improved assembly, gene annotations, a transcriptome atlas, and signatures of genome organization.</title>
        <authorList>
            <person name="McCormick R.F."/>
            <person name="Truong S.K."/>
            <person name="Sreedasyam A."/>
            <person name="Jenkins J."/>
            <person name="Shu S."/>
            <person name="Sims D."/>
            <person name="Kennedy M."/>
            <person name="Amirebrahimi M."/>
            <person name="Weers B.D."/>
            <person name="McKinley B."/>
            <person name="Mattison A."/>
            <person name="Morishige D.T."/>
            <person name="Grimwood J."/>
            <person name="Schmutz J."/>
            <person name="Mullet J.E."/>
        </authorList>
    </citation>
    <scope>NUCLEOTIDE SEQUENCE [LARGE SCALE GENOMIC DNA]</scope>
    <source>
        <strain evidence="3">cv. BTx623</strain>
    </source>
</reference>
<evidence type="ECO:0000313" key="3">
    <source>
        <dbReference type="Proteomes" id="UP000000768"/>
    </source>
</evidence>
<dbReference type="InParanoid" id="A0A1B6PFJ9"/>
<evidence type="ECO:0000256" key="1">
    <source>
        <dbReference type="SAM" id="SignalP"/>
    </source>
</evidence>
<feature type="signal peptide" evidence="1">
    <location>
        <begin position="1"/>
        <end position="18"/>
    </location>
</feature>
<organism evidence="2 3">
    <name type="scientific">Sorghum bicolor</name>
    <name type="common">Sorghum</name>
    <name type="synonym">Sorghum vulgare</name>
    <dbReference type="NCBI Taxonomy" id="4558"/>
    <lineage>
        <taxon>Eukaryota</taxon>
        <taxon>Viridiplantae</taxon>
        <taxon>Streptophyta</taxon>
        <taxon>Embryophyta</taxon>
        <taxon>Tracheophyta</taxon>
        <taxon>Spermatophyta</taxon>
        <taxon>Magnoliopsida</taxon>
        <taxon>Liliopsida</taxon>
        <taxon>Poales</taxon>
        <taxon>Poaceae</taxon>
        <taxon>PACMAD clade</taxon>
        <taxon>Panicoideae</taxon>
        <taxon>Andropogonodae</taxon>
        <taxon>Andropogoneae</taxon>
        <taxon>Sorghinae</taxon>
        <taxon>Sorghum</taxon>
    </lineage>
</organism>
<keyword evidence="3" id="KW-1185">Reference proteome</keyword>
<dbReference type="Pfam" id="PF15054">
    <property type="entry name" value="DUF4535"/>
    <property type="match status" value="1"/>
</dbReference>
<accession>A0A1B6PFJ9</accession>
<dbReference type="InterPro" id="IPR027854">
    <property type="entry name" value="STMP1"/>
</dbReference>
<proteinExistence type="predicted"/>
<dbReference type="PANTHER" id="PTHR33528:SF20">
    <property type="match status" value="1"/>
</dbReference>
<protein>
    <submittedName>
        <fullName evidence="2">Uncharacterized protein</fullName>
    </submittedName>
</protein>
<dbReference type="Proteomes" id="UP000000768">
    <property type="component" value="Chromosome 7"/>
</dbReference>
<dbReference type="AlphaFoldDB" id="A0A1B6PFJ9"/>
<dbReference type="PANTHER" id="PTHR33528">
    <property type="entry name" value="OS07G0239500 PROTEIN"/>
    <property type="match status" value="1"/>
</dbReference>
<dbReference type="STRING" id="4558.A0A1B6PFJ9"/>
<dbReference type="eggNOG" id="ENOG502R4UQ">
    <property type="taxonomic scope" value="Eukaryota"/>
</dbReference>
<feature type="chain" id="PRO_5008588945" evidence="1">
    <location>
        <begin position="19"/>
        <end position="85"/>
    </location>
</feature>
<evidence type="ECO:0000313" key="2">
    <source>
        <dbReference type="EMBL" id="KXG24461.1"/>
    </source>
</evidence>
<sequence>MFCLVRRLFPFLLGTAVGAYMAQNYRVPNIRGLAERGIDDARRYEEAYRRKGKPATCSDAAAAGSKKKAAAVRVDMDDDDDDDDE</sequence>
<gene>
    <name evidence="2" type="ORF">SORBI_3007G045300</name>
</gene>
<keyword evidence="1" id="KW-0732">Signal</keyword>
<reference evidence="2 3" key="1">
    <citation type="journal article" date="2009" name="Nature">
        <title>The Sorghum bicolor genome and the diversification of grasses.</title>
        <authorList>
            <person name="Paterson A.H."/>
            <person name="Bowers J.E."/>
            <person name="Bruggmann R."/>
            <person name="Dubchak I."/>
            <person name="Grimwood J."/>
            <person name="Gundlach H."/>
            <person name="Haberer G."/>
            <person name="Hellsten U."/>
            <person name="Mitros T."/>
            <person name="Poliakov A."/>
            <person name="Schmutz J."/>
            <person name="Spannagl M."/>
            <person name="Tang H."/>
            <person name="Wang X."/>
            <person name="Wicker T."/>
            <person name="Bharti A.K."/>
            <person name="Chapman J."/>
            <person name="Feltus F.A."/>
            <person name="Gowik U."/>
            <person name="Grigoriev I.V."/>
            <person name="Lyons E."/>
            <person name="Maher C.A."/>
            <person name="Martis M."/>
            <person name="Narechania A."/>
            <person name="Otillar R.P."/>
            <person name="Penning B.W."/>
            <person name="Salamov A.A."/>
            <person name="Wang Y."/>
            <person name="Zhang L."/>
            <person name="Carpita N.C."/>
            <person name="Freeling M."/>
            <person name="Gingle A.R."/>
            <person name="Hash C.T."/>
            <person name="Keller B."/>
            <person name="Klein P."/>
            <person name="Kresovich S."/>
            <person name="McCann M.C."/>
            <person name="Ming R."/>
            <person name="Peterson D.G."/>
            <person name="Mehboob-ur-Rahman"/>
            <person name="Ware D."/>
            <person name="Westhoff P."/>
            <person name="Mayer K.F."/>
            <person name="Messing J."/>
            <person name="Rokhsar D.S."/>
        </authorList>
    </citation>
    <scope>NUCLEOTIDE SEQUENCE [LARGE SCALE GENOMIC DNA]</scope>
    <source>
        <strain evidence="3">cv. BTx623</strain>
    </source>
</reference>
<dbReference type="OrthoDB" id="2012160at2759"/>
<name>A0A1B6PFJ9_SORBI</name>
<dbReference type="Gramene" id="KXG24461">
    <property type="protein sequence ID" value="KXG24461"/>
    <property type="gene ID" value="SORBI_3007G045300"/>
</dbReference>
<dbReference type="EMBL" id="CM000766">
    <property type="protein sequence ID" value="KXG24461.1"/>
    <property type="molecule type" value="Genomic_DNA"/>
</dbReference>